<dbReference type="GO" id="GO:0009423">
    <property type="term" value="P:chorismate biosynthetic process"/>
    <property type="evidence" value="ECO:0007669"/>
    <property type="project" value="UniProtKB-UniRule"/>
</dbReference>
<dbReference type="GO" id="GO:0003856">
    <property type="term" value="F:3-dehydroquinate synthase activity"/>
    <property type="evidence" value="ECO:0007669"/>
    <property type="project" value="UniProtKB-UniRule"/>
</dbReference>
<comment type="caution">
    <text evidence="18">Lacks conserved residue(s) required for the propagation of feature annotation.</text>
</comment>
<dbReference type="InterPro" id="IPR030960">
    <property type="entry name" value="DHQS/DOIS_N"/>
</dbReference>
<dbReference type="EC" id="4.2.3.4" evidence="7 18"/>
<keyword evidence="10 18" id="KW-0028">Amino-acid biosynthesis</keyword>
<dbReference type="SUPFAM" id="SSF56796">
    <property type="entry name" value="Dehydroquinate synthase-like"/>
    <property type="match status" value="1"/>
</dbReference>
<dbReference type="Pfam" id="PF01761">
    <property type="entry name" value="DHQ_synthase"/>
    <property type="match status" value="1"/>
</dbReference>
<evidence type="ECO:0000256" key="14">
    <source>
        <dbReference type="ARBA" id="ARBA00023027"/>
    </source>
</evidence>
<dbReference type="EMBL" id="AZEX01000023">
    <property type="protein sequence ID" value="KRL61271.1"/>
    <property type="molecule type" value="Genomic_DNA"/>
</dbReference>
<gene>
    <name evidence="18" type="primary">aroB</name>
    <name evidence="21" type="ORF">FC69_GL000849</name>
</gene>
<dbReference type="PANTHER" id="PTHR43622:SF7">
    <property type="entry name" value="3-DEHYDROQUINATE SYNTHASE, CHLOROPLASTIC"/>
    <property type="match status" value="1"/>
</dbReference>
<evidence type="ECO:0000313" key="21">
    <source>
        <dbReference type="EMBL" id="KRL61271.1"/>
    </source>
</evidence>
<dbReference type="NCBIfam" id="TIGR01357">
    <property type="entry name" value="aroB"/>
    <property type="match status" value="1"/>
</dbReference>
<evidence type="ECO:0000256" key="8">
    <source>
        <dbReference type="ARBA" id="ARBA00017684"/>
    </source>
</evidence>
<reference evidence="21 22" key="1">
    <citation type="journal article" date="2015" name="Genome Announc.">
        <title>Expanding the biotechnology potential of lactobacilli through comparative genomics of 213 strains and associated genera.</title>
        <authorList>
            <person name="Sun Z."/>
            <person name="Harris H.M."/>
            <person name="McCann A."/>
            <person name="Guo C."/>
            <person name="Argimon S."/>
            <person name="Zhang W."/>
            <person name="Yang X."/>
            <person name="Jeffery I.B."/>
            <person name="Cooney J.C."/>
            <person name="Kagawa T.F."/>
            <person name="Liu W."/>
            <person name="Song Y."/>
            <person name="Salvetti E."/>
            <person name="Wrobel A."/>
            <person name="Rasinkangas P."/>
            <person name="Parkhill J."/>
            <person name="Rea M.C."/>
            <person name="O'Sullivan O."/>
            <person name="Ritari J."/>
            <person name="Douillard F.P."/>
            <person name="Paul Ross R."/>
            <person name="Yang R."/>
            <person name="Briner A.E."/>
            <person name="Felis G.E."/>
            <person name="de Vos W.M."/>
            <person name="Barrangou R."/>
            <person name="Klaenhammer T.R."/>
            <person name="Caufield P.W."/>
            <person name="Cui Y."/>
            <person name="Zhang H."/>
            <person name="O'Toole P.W."/>
        </authorList>
    </citation>
    <scope>NUCLEOTIDE SEQUENCE [LARGE SCALE GENOMIC DNA]</scope>
    <source>
        <strain evidence="21 22">DSM 14340</strain>
    </source>
</reference>
<keyword evidence="11 18" id="KW-0479">Metal-binding</keyword>
<evidence type="ECO:0000259" key="19">
    <source>
        <dbReference type="Pfam" id="PF01761"/>
    </source>
</evidence>
<evidence type="ECO:0000256" key="1">
    <source>
        <dbReference type="ARBA" id="ARBA00001393"/>
    </source>
</evidence>
<dbReference type="GO" id="GO:0005737">
    <property type="term" value="C:cytoplasm"/>
    <property type="evidence" value="ECO:0007669"/>
    <property type="project" value="UniProtKB-SubCell"/>
</dbReference>
<feature type="binding site" evidence="18">
    <location>
        <begin position="106"/>
        <end position="110"/>
    </location>
    <ligand>
        <name>NAD(+)</name>
        <dbReference type="ChEBI" id="CHEBI:57540"/>
    </ligand>
</feature>
<keyword evidence="17 18" id="KW-0170">Cobalt</keyword>
<dbReference type="Proteomes" id="UP000051264">
    <property type="component" value="Unassembled WGS sequence"/>
</dbReference>
<feature type="binding site" evidence="18">
    <location>
        <position position="152"/>
    </location>
    <ligand>
        <name>NAD(+)</name>
        <dbReference type="ChEBI" id="CHEBI:57540"/>
    </ligand>
</feature>
<keyword evidence="16 18" id="KW-0456">Lyase</keyword>
<dbReference type="Gene3D" id="3.40.50.1970">
    <property type="match status" value="1"/>
</dbReference>
<feature type="binding site" evidence="18">
    <location>
        <position position="185"/>
    </location>
    <ligand>
        <name>Zn(2+)</name>
        <dbReference type="ChEBI" id="CHEBI:29105"/>
    </ligand>
</feature>
<comment type="caution">
    <text evidence="21">The sequence shown here is derived from an EMBL/GenBank/DDBJ whole genome shotgun (WGS) entry which is preliminary data.</text>
</comment>
<dbReference type="Gene3D" id="1.20.1090.10">
    <property type="entry name" value="Dehydroquinate synthase-like - alpha domain"/>
    <property type="match status" value="1"/>
</dbReference>
<feature type="domain" description="3-dehydroquinate synthase N-terminal" evidence="19">
    <location>
        <begin position="68"/>
        <end position="179"/>
    </location>
</feature>
<comment type="catalytic activity">
    <reaction evidence="1 18">
        <text>7-phospho-2-dehydro-3-deoxy-D-arabino-heptonate = 3-dehydroquinate + phosphate</text>
        <dbReference type="Rhea" id="RHEA:21968"/>
        <dbReference type="ChEBI" id="CHEBI:32364"/>
        <dbReference type="ChEBI" id="CHEBI:43474"/>
        <dbReference type="ChEBI" id="CHEBI:58394"/>
        <dbReference type="EC" id="4.2.3.4"/>
    </reaction>
</comment>
<comment type="cofactor">
    <cofactor evidence="3">
        <name>Zn(2+)</name>
        <dbReference type="ChEBI" id="CHEBI:29105"/>
    </cofactor>
</comment>
<dbReference type="STRING" id="1423747.FC69_GL000849"/>
<comment type="pathway">
    <text evidence="5 18">Metabolic intermediate biosynthesis; chorismate biosynthesis; chorismate from D-erythrose 4-phosphate and phosphoenolpyruvate: step 2/7.</text>
</comment>
<dbReference type="InterPro" id="IPR056179">
    <property type="entry name" value="DHQS_C"/>
</dbReference>
<evidence type="ECO:0000256" key="15">
    <source>
        <dbReference type="ARBA" id="ARBA00023141"/>
    </source>
</evidence>
<dbReference type="AlphaFoldDB" id="A0A0R1RVZ1"/>
<keyword evidence="12 18" id="KW-0547">Nucleotide-binding</keyword>
<dbReference type="UniPathway" id="UPA00053">
    <property type="reaction ID" value="UER00085"/>
</dbReference>
<evidence type="ECO:0000256" key="10">
    <source>
        <dbReference type="ARBA" id="ARBA00022605"/>
    </source>
</evidence>
<comment type="cofactor">
    <cofactor evidence="18">
        <name>Co(2+)</name>
        <dbReference type="ChEBI" id="CHEBI:48828"/>
    </cofactor>
    <cofactor evidence="18">
        <name>Zn(2+)</name>
        <dbReference type="ChEBI" id="CHEBI:29105"/>
    </cofactor>
    <text evidence="18">Binds 1 divalent metal cation per subunit. Can use either Co(2+) or Zn(2+).</text>
</comment>
<evidence type="ECO:0000256" key="4">
    <source>
        <dbReference type="ARBA" id="ARBA00004496"/>
    </source>
</evidence>
<evidence type="ECO:0000256" key="12">
    <source>
        <dbReference type="ARBA" id="ARBA00022741"/>
    </source>
</evidence>
<feature type="binding site" evidence="18">
    <location>
        <begin position="130"/>
        <end position="131"/>
    </location>
    <ligand>
        <name>NAD(+)</name>
        <dbReference type="ChEBI" id="CHEBI:57540"/>
    </ligand>
</feature>
<dbReference type="InterPro" id="IPR030963">
    <property type="entry name" value="DHQ_synth_fam"/>
</dbReference>
<dbReference type="GO" id="GO:0009073">
    <property type="term" value="P:aromatic amino acid family biosynthetic process"/>
    <property type="evidence" value="ECO:0007669"/>
    <property type="project" value="UniProtKB-KW"/>
</dbReference>
<accession>A0A0R1RVZ1</accession>
<evidence type="ECO:0000259" key="20">
    <source>
        <dbReference type="Pfam" id="PF24621"/>
    </source>
</evidence>
<feature type="binding site" evidence="18">
    <location>
        <position position="262"/>
    </location>
    <ligand>
        <name>Zn(2+)</name>
        <dbReference type="ChEBI" id="CHEBI:29105"/>
    </ligand>
</feature>
<evidence type="ECO:0000256" key="17">
    <source>
        <dbReference type="ARBA" id="ARBA00023285"/>
    </source>
</evidence>
<feature type="binding site" evidence="18">
    <location>
        <position position="246"/>
    </location>
    <ligand>
        <name>Zn(2+)</name>
        <dbReference type="ChEBI" id="CHEBI:29105"/>
    </ligand>
</feature>
<keyword evidence="9 18" id="KW-0963">Cytoplasm</keyword>
<evidence type="ECO:0000256" key="18">
    <source>
        <dbReference type="HAMAP-Rule" id="MF_00110"/>
    </source>
</evidence>
<evidence type="ECO:0000256" key="11">
    <source>
        <dbReference type="ARBA" id="ARBA00022723"/>
    </source>
</evidence>
<comment type="cofactor">
    <cofactor evidence="2 18">
        <name>NAD(+)</name>
        <dbReference type="ChEBI" id="CHEBI:57540"/>
    </cofactor>
</comment>
<name>A0A0R1RVZ1_9LACO</name>
<dbReference type="OrthoDB" id="9806583at2"/>
<dbReference type="PATRIC" id="fig|1423747.3.peg.867"/>
<evidence type="ECO:0000256" key="2">
    <source>
        <dbReference type="ARBA" id="ARBA00001911"/>
    </source>
</evidence>
<dbReference type="RefSeq" id="WP_025083299.1">
    <property type="nucleotide sequence ID" value="NZ_AZEX01000023.1"/>
</dbReference>
<dbReference type="PANTHER" id="PTHR43622">
    <property type="entry name" value="3-DEHYDROQUINATE SYNTHASE"/>
    <property type="match status" value="1"/>
</dbReference>
<dbReference type="GO" id="GO:0000166">
    <property type="term" value="F:nucleotide binding"/>
    <property type="evidence" value="ECO:0007669"/>
    <property type="project" value="UniProtKB-KW"/>
</dbReference>
<dbReference type="eggNOG" id="COG0337">
    <property type="taxonomic scope" value="Bacteria"/>
</dbReference>
<dbReference type="FunFam" id="3.40.50.1970:FF:000007">
    <property type="entry name" value="Pentafunctional AROM polypeptide"/>
    <property type="match status" value="1"/>
</dbReference>
<evidence type="ECO:0000256" key="7">
    <source>
        <dbReference type="ARBA" id="ARBA00013031"/>
    </source>
</evidence>
<comment type="similarity">
    <text evidence="6 18">Belongs to the sugar phosphate cyclases superfamily. Dehydroquinate synthase family.</text>
</comment>
<dbReference type="InterPro" id="IPR016037">
    <property type="entry name" value="DHQ_synth_AroB"/>
</dbReference>
<evidence type="ECO:0000256" key="3">
    <source>
        <dbReference type="ARBA" id="ARBA00001947"/>
    </source>
</evidence>
<evidence type="ECO:0000256" key="6">
    <source>
        <dbReference type="ARBA" id="ARBA00005412"/>
    </source>
</evidence>
<keyword evidence="14 18" id="KW-0520">NAD</keyword>
<keyword evidence="15 18" id="KW-0057">Aromatic amino acid biosynthesis</keyword>
<evidence type="ECO:0000313" key="22">
    <source>
        <dbReference type="Proteomes" id="UP000051264"/>
    </source>
</evidence>
<evidence type="ECO:0000256" key="9">
    <source>
        <dbReference type="ARBA" id="ARBA00022490"/>
    </source>
</evidence>
<dbReference type="CDD" id="cd08195">
    <property type="entry name" value="DHQS"/>
    <property type="match status" value="1"/>
</dbReference>
<dbReference type="PIRSF" id="PIRSF001455">
    <property type="entry name" value="DHQ_synth"/>
    <property type="match status" value="1"/>
</dbReference>
<dbReference type="GO" id="GO:0008652">
    <property type="term" value="P:amino acid biosynthetic process"/>
    <property type="evidence" value="ECO:0007669"/>
    <property type="project" value="UniProtKB-KW"/>
</dbReference>
<protein>
    <recommendedName>
        <fullName evidence="8 18">3-dehydroquinate synthase</fullName>
        <shortName evidence="18">DHQS</shortName>
        <ecNumber evidence="7 18">4.2.3.4</ecNumber>
    </recommendedName>
</protein>
<feature type="binding site" evidence="18">
    <location>
        <position position="143"/>
    </location>
    <ligand>
        <name>NAD(+)</name>
        <dbReference type="ChEBI" id="CHEBI:57540"/>
    </ligand>
</feature>
<comment type="subcellular location">
    <subcellularLocation>
        <location evidence="4 18">Cytoplasm</location>
    </subcellularLocation>
</comment>
<evidence type="ECO:0000256" key="13">
    <source>
        <dbReference type="ARBA" id="ARBA00022833"/>
    </source>
</evidence>
<comment type="function">
    <text evidence="18">Catalyzes the conversion of 3-deoxy-D-arabino-heptulosonate 7-phosphate (DAHP) to dehydroquinate (DHQ).</text>
</comment>
<evidence type="ECO:0000256" key="16">
    <source>
        <dbReference type="ARBA" id="ARBA00023239"/>
    </source>
</evidence>
<evidence type="ECO:0000256" key="5">
    <source>
        <dbReference type="ARBA" id="ARBA00004661"/>
    </source>
</evidence>
<organism evidence="21 22">
    <name type="scientific">Latilactobacillus fuchuensis DSM 14340 = JCM 11249</name>
    <dbReference type="NCBI Taxonomy" id="1423747"/>
    <lineage>
        <taxon>Bacteria</taxon>
        <taxon>Bacillati</taxon>
        <taxon>Bacillota</taxon>
        <taxon>Bacilli</taxon>
        <taxon>Lactobacillales</taxon>
        <taxon>Lactobacillaceae</taxon>
        <taxon>Latilactobacillus</taxon>
    </lineage>
</organism>
<proteinExistence type="inferred from homology"/>
<dbReference type="Pfam" id="PF24621">
    <property type="entry name" value="DHQS_C"/>
    <property type="match status" value="1"/>
</dbReference>
<keyword evidence="13 18" id="KW-0862">Zinc</keyword>
<feature type="domain" description="3-dehydroquinate synthase C-terminal" evidence="20">
    <location>
        <begin position="182"/>
        <end position="322"/>
    </location>
</feature>
<sequence length="355" mass="38001">MTVIDVQLVTKHYQVKIQTATSSQFGTEVAAVWQPCRIALVTDTTVGPLYLAQVQTQLTAFGFQVLPITVPAGEKSKSLAQTALLYEQLLTAGFNRGDGVIALGGGVVGDLAGFVASTYMRGIRFIQIPTSLLAQVDSSVGGKTAIDLPAGKNLVGTFYQPDLVLIDPEMLATLAPRHLVEGYAEIVKMAALTGGDFWQLVNQIQDATGILVNAEALITKSIAFKAQIVMADEHEGGQRRILNLGHTIGHAVEALANGQLMHGEAVSIGLVAITRIFEQKSLSPQGLTDQLTDLLQSVGLPVTTPYLTDSRLLDRISHDKKNQGQGLHLIYLAQVGQPREIVVPQTDVQAYLGLD</sequence>
<dbReference type="InterPro" id="IPR050071">
    <property type="entry name" value="Dehydroquinate_synthase"/>
</dbReference>
<dbReference type="HAMAP" id="MF_00110">
    <property type="entry name" value="DHQ_synthase"/>
    <property type="match status" value="1"/>
</dbReference>
<dbReference type="GO" id="GO:0046872">
    <property type="term" value="F:metal ion binding"/>
    <property type="evidence" value="ECO:0007669"/>
    <property type="project" value="UniProtKB-KW"/>
</dbReference>